<evidence type="ECO:0000313" key="6">
    <source>
        <dbReference type="Proteomes" id="UP000008672"/>
    </source>
</evidence>
<dbReference type="Gene3D" id="3.90.70.10">
    <property type="entry name" value="Cysteine proteinases"/>
    <property type="match status" value="1"/>
</dbReference>
<evidence type="ECO:0000313" key="5">
    <source>
        <dbReference type="Ensembl" id="ENSLACP00000023566.1"/>
    </source>
</evidence>
<dbReference type="InterPro" id="IPR028889">
    <property type="entry name" value="USP"/>
</dbReference>
<dbReference type="EMBL" id="AFYH01020584">
    <property type="status" value="NOT_ANNOTATED_CDS"/>
    <property type="molecule type" value="Genomic_DNA"/>
</dbReference>
<protein>
    <recommendedName>
        <fullName evidence="2">ubiquitinyl hydrolase 1</fullName>
        <ecNumber evidence="2">3.4.19.12</ecNumber>
    </recommendedName>
</protein>
<dbReference type="InterPro" id="IPR018200">
    <property type="entry name" value="USP_CS"/>
</dbReference>
<dbReference type="InterPro" id="IPR001394">
    <property type="entry name" value="Peptidase_C19_UCH"/>
</dbReference>
<dbReference type="GO" id="GO:0016579">
    <property type="term" value="P:protein deubiquitination"/>
    <property type="evidence" value="ECO:0007669"/>
    <property type="project" value="InterPro"/>
</dbReference>
<dbReference type="EMBL" id="AFYH01020586">
    <property type="status" value="NOT_ANNOTATED_CDS"/>
    <property type="molecule type" value="Genomic_DNA"/>
</dbReference>
<reference evidence="6" key="1">
    <citation type="submission" date="2011-08" db="EMBL/GenBank/DDBJ databases">
        <title>The draft genome of Latimeria chalumnae.</title>
        <authorList>
            <person name="Di Palma F."/>
            <person name="Alfoldi J."/>
            <person name="Johnson J."/>
            <person name="Berlin A."/>
            <person name="Gnerre S."/>
            <person name="Jaffe D."/>
            <person name="MacCallum I."/>
            <person name="Young S."/>
            <person name="Walker B.J."/>
            <person name="Lander E."/>
            <person name="Lindblad-Toh K."/>
        </authorList>
    </citation>
    <scope>NUCLEOTIDE SEQUENCE [LARGE SCALE GENOMIC DNA]</scope>
    <source>
        <strain evidence="6">Wild caught</strain>
    </source>
</reference>
<dbReference type="EMBL" id="AFYH01020583">
    <property type="status" value="NOT_ANNOTATED_CDS"/>
    <property type="molecule type" value="Genomic_DNA"/>
</dbReference>
<accession>M3XLG0</accession>
<dbReference type="PROSITE" id="PS00973">
    <property type="entry name" value="USP_2"/>
    <property type="match status" value="1"/>
</dbReference>
<dbReference type="OrthoDB" id="292964at2759"/>
<dbReference type="AlphaFoldDB" id="M3XLG0"/>
<dbReference type="CDD" id="cd02674">
    <property type="entry name" value="Peptidase_C19R"/>
    <property type="match status" value="1"/>
</dbReference>
<reference evidence="5" key="3">
    <citation type="submission" date="2025-09" db="UniProtKB">
        <authorList>
            <consortium name="Ensembl"/>
        </authorList>
    </citation>
    <scope>IDENTIFICATION</scope>
</reference>
<sequence length="358" mass="41008">MEDNHLVECRALEYSSNVSKDSRYRHVPRLTGLYNSGNSCYMNAVLQCLCSTTPLVEYFLSGKYQEDLGRSKGEVSCAFGQLVTDMWLGEYKCIYPAQIRAVIGNLHHPFANRAQQDAQELLVYLLNGLHDELKRSTRRRFPMETTFRSGQRKLSLPCTELSIITHLFEGQLDQVTVCLKCHNTVRTNEAFTVLSLPIPSGRKCSLQDCLECFFQQDTLTWNDQMLCSLCEKKQDTSVKANIAKLPDFVLLHLKRFDYCGQQKRKLRTEVSFPLENLDFSPYAPGPFGSQGKYNLYAVVNHSGDMDSGHYTAYCKHPVTHNWFEFDDETVNYISASTLQSSAAYIFFYTCQELQVPCW</sequence>
<dbReference type="OMA" id="ECTDHYD"/>
<proteinExistence type="predicted"/>
<dbReference type="GO" id="GO:0004843">
    <property type="term" value="F:cysteine-type deubiquitinase activity"/>
    <property type="evidence" value="ECO:0007669"/>
    <property type="project" value="UniProtKB-EC"/>
</dbReference>
<name>M3XLG0_LATCH</name>
<dbReference type="Ensembl" id="ENSLACT00000026565.1">
    <property type="protein sequence ID" value="ENSLACP00000023566.1"/>
    <property type="gene ID" value="ENSLACG00000022208.1"/>
</dbReference>
<keyword evidence="3" id="KW-0378">Hydrolase</keyword>
<evidence type="ECO:0000256" key="2">
    <source>
        <dbReference type="ARBA" id="ARBA00012759"/>
    </source>
</evidence>
<dbReference type="GeneTree" id="ENSGT00940000160441"/>
<dbReference type="SUPFAM" id="SSF54001">
    <property type="entry name" value="Cysteine proteinases"/>
    <property type="match status" value="1"/>
</dbReference>
<dbReference type="PROSITE" id="PS00972">
    <property type="entry name" value="USP_1"/>
    <property type="match status" value="1"/>
</dbReference>
<dbReference type="Proteomes" id="UP000008672">
    <property type="component" value="Unassembled WGS sequence"/>
</dbReference>
<dbReference type="InterPro" id="IPR038765">
    <property type="entry name" value="Papain-like_cys_pep_sf"/>
</dbReference>
<organism evidence="5 6">
    <name type="scientific">Latimeria chalumnae</name>
    <name type="common">Coelacanth</name>
    <dbReference type="NCBI Taxonomy" id="7897"/>
    <lineage>
        <taxon>Eukaryota</taxon>
        <taxon>Metazoa</taxon>
        <taxon>Chordata</taxon>
        <taxon>Craniata</taxon>
        <taxon>Vertebrata</taxon>
        <taxon>Euteleostomi</taxon>
        <taxon>Coelacanthiformes</taxon>
        <taxon>Coelacanthidae</taxon>
        <taxon>Latimeria</taxon>
    </lineage>
</organism>
<dbReference type="PANTHER" id="PTHR21646">
    <property type="entry name" value="UBIQUITIN CARBOXYL-TERMINAL HYDROLASE"/>
    <property type="match status" value="1"/>
</dbReference>
<dbReference type="FunCoup" id="M3XLG0">
    <property type="interactions" value="13"/>
</dbReference>
<comment type="catalytic activity">
    <reaction evidence="1">
        <text>Thiol-dependent hydrolysis of ester, thioester, amide, peptide and isopeptide bonds formed by the C-terminal Gly of ubiquitin (a 76-residue protein attached to proteins as an intracellular targeting signal).</text>
        <dbReference type="EC" id="3.4.19.12"/>
    </reaction>
</comment>
<dbReference type="Pfam" id="PF00443">
    <property type="entry name" value="UCH"/>
    <property type="match status" value="1"/>
</dbReference>
<dbReference type="STRING" id="7897.ENSLACP00000023566"/>
<dbReference type="InterPro" id="IPR050185">
    <property type="entry name" value="Ub_carboxyl-term_hydrolase"/>
</dbReference>
<dbReference type="HOGENOM" id="CLU_008279_1_3_1"/>
<evidence type="ECO:0000256" key="1">
    <source>
        <dbReference type="ARBA" id="ARBA00000707"/>
    </source>
</evidence>
<dbReference type="PROSITE" id="PS50235">
    <property type="entry name" value="USP_3"/>
    <property type="match status" value="1"/>
</dbReference>
<gene>
    <name evidence="5" type="primary">USP50</name>
</gene>
<dbReference type="EMBL" id="AFYH01020585">
    <property type="status" value="NOT_ANNOTATED_CDS"/>
    <property type="molecule type" value="Genomic_DNA"/>
</dbReference>
<dbReference type="InParanoid" id="M3XLG0"/>
<dbReference type="EC" id="3.4.19.12" evidence="2"/>
<dbReference type="eggNOG" id="KOG1868">
    <property type="taxonomic scope" value="Eukaryota"/>
</dbReference>
<reference evidence="5" key="2">
    <citation type="submission" date="2025-08" db="UniProtKB">
        <authorList>
            <consortium name="Ensembl"/>
        </authorList>
    </citation>
    <scope>IDENTIFICATION</scope>
</reference>
<evidence type="ECO:0000259" key="4">
    <source>
        <dbReference type="PROSITE" id="PS50235"/>
    </source>
</evidence>
<feature type="domain" description="USP" evidence="4">
    <location>
        <begin position="31"/>
        <end position="351"/>
    </location>
</feature>
<keyword evidence="6" id="KW-1185">Reference proteome</keyword>
<evidence type="ECO:0000256" key="3">
    <source>
        <dbReference type="ARBA" id="ARBA00022801"/>
    </source>
</evidence>
<dbReference type="PANTHER" id="PTHR21646:SF11">
    <property type="entry name" value="INACTIVE UBIQUITIN CARBOXYL-TERMINAL HYDROLASE 50"/>
    <property type="match status" value="1"/>
</dbReference>